<reference evidence="1 3" key="1">
    <citation type="journal article" date="2008" name="Science">
        <title>The Physcomitrella genome reveals evolutionary insights into the conquest of land by plants.</title>
        <authorList>
            <person name="Rensing S."/>
            <person name="Lang D."/>
            <person name="Zimmer A."/>
            <person name="Terry A."/>
            <person name="Salamov A."/>
            <person name="Shapiro H."/>
            <person name="Nishiyama T."/>
            <person name="Perroud P.-F."/>
            <person name="Lindquist E."/>
            <person name="Kamisugi Y."/>
            <person name="Tanahashi T."/>
            <person name="Sakakibara K."/>
            <person name="Fujita T."/>
            <person name="Oishi K."/>
            <person name="Shin-I T."/>
            <person name="Kuroki Y."/>
            <person name="Toyoda A."/>
            <person name="Suzuki Y."/>
            <person name="Hashimoto A."/>
            <person name="Yamaguchi K."/>
            <person name="Sugano A."/>
            <person name="Kohara Y."/>
            <person name="Fujiyama A."/>
            <person name="Anterola A."/>
            <person name="Aoki S."/>
            <person name="Ashton N."/>
            <person name="Barbazuk W.B."/>
            <person name="Barker E."/>
            <person name="Bennetzen J."/>
            <person name="Bezanilla M."/>
            <person name="Blankenship R."/>
            <person name="Cho S.H."/>
            <person name="Dutcher S."/>
            <person name="Estelle M."/>
            <person name="Fawcett J.A."/>
            <person name="Gundlach H."/>
            <person name="Hanada K."/>
            <person name="Heyl A."/>
            <person name="Hicks K.A."/>
            <person name="Hugh J."/>
            <person name="Lohr M."/>
            <person name="Mayer K."/>
            <person name="Melkozernov A."/>
            <person name="Murata T."/>
            <person name="Nelson D."/>
            <person name="Pils B."/>
            <person name="Prigge M."/>
            <person name="Reiss B."/>
            <person name="Renner T."/>
            <person name="Rombauts S."/>
            <person name="Rushton P."/>
            <person name="Sanderfoot A."/>
            <person name="Schween G."/>
            <person name="Shiu S.-H."/>
            <person name="Stueber K."/>
            <person name="Theodoulou F.L."/>
            <person name="Tu H."/>
            <person name="Van de Peer Y."/>
            <person name="Verrier P.J."/>
            <person name="Waters E."/>
            <person name="Wood A."/>
            <person name="Yang L."/>
            <person name="Cove D."/>
            <person name="Cuming A."/>
            <person name="Hasebe M."/>
            <person name="Lucas S."/>
            <person name="Mishler D.B."/>
            <person name="Reski R."/>
            <person name="Grigoriev I."/>
            <person name="Quatrano R.S."/>
            <person name="Boore J.L."/>
        </authorList>
    </citation>
    <scope>NUCLEOTIDE SEQUENCE [LARGE SCALE GENOMIC DNA]</scope>
    <source>
        <strain evidence="2 3">cv. Gransden 2004</strain>
    </source>
</reference>
<dbReference type="InParanoid" id="A0A2K1KAC0"/>
<dbReference type="Proteomes" id="UP000006727">
    <property type="component" value="Chromosome 7"/>
</dbReference>
<evidence type="ECO:0000313" key="3">
    <source>
        <dbReference type="Proteomes" id="UP000006727"/>
    </source>
</evidence>
<dbReference type="PaxDb" id="3218-PP1S207_24V6.1"/>
<name>A0A2K1KAC0_PHYPA</name>
<dbReference type="Gramene" id="Pp3c7_4358V3.1">
    <property type="protein sequence ID" value="PAC:32926437.CDS.1"/>
    <property type="gene ID" value="Pp3c7_4358"/>
</dbReference>
<reference evidence="2" key="3">
    <citation type="submission" date="2020-12" db="UniProtKB">
        <authorList>
            <consortium name="EnsemblPlants"/>
        </authorList>
    </citation>
    <scope>IDENTIFICATION</scope>
</reference>
<gene>
    <name evidence="1" type="ORF">PHYPA_009909</name>
</gene>
<dbReference type="EnsemblPlants" id="Pp3c7_4358V3.1">
    <property type="protein sequence ID" value="PAC:32926437.CDS.1"/>
    <property type="gene ID" value="Pp3c7_4358"/>
</dbReference>
<evidence type="ECO:0000313" key="1">
    <source>
        <dbReference type="EMBL" id="PNR50723.1"/>
    </source>
</evidence>
<sequence length="107" mass="11768">MVSSSGIHLRCNKELSVCLSEEEELCVRYCGKAPRRVLRAMTSALFLDGGAADVGFSTAAGRLSAARPGYQLDRMNDPPVLLVAVDEISKLHPRCLHKRRAHFLICN</sequence>
<dbReference type="AlphaFoldDB" id="A0A2K1KAC0"/>
<organism evidence="1">
    <name type="scientific">Physcomitrium patens</name>
    <name type="common">Spreading-leaved earth moss</name>
    <name type="synonym">Physcomitrella patens</name>
    <dbReference type="NCBI Taxonomy" id="3218"/>
    <lineage>
        <taxon>Eukaryota</taxon>
        <taxon>Viridiplantae</taxon>
        <taxon>Streptophyta</taxon>
        <taxon>Embryophyta</taxon>
        <taxon>Bryophyta</taxon>
        <taxon>Bryophytina</taxon>
        <taxon>Bryopsida</taxon>
        <taxon>Funariidae</taxon>
        <taxon>Funariales</taxon>
        <taxon>Funariaceae</taxon>
        <taxon>Physcomitrium</taxon>
    </lineage>
</organism>
<evidence type="ECO:0000313" key="2">
    <source>
        <dbReference type="EnsemblPlants" id="PAC:32926437.CDS.1"/>
    </source>
</evidence>
<reference evidence="1 3" key="2">
    <citation type="journal article" date="2018" name="Plant J.">
        <title>The Physcomitrella patens chromosome-scale assembly reveals moss genome structure and evolution.</title>
        <authorList>
            <person name="Lang D."/>
            <person name="Ullrich K.K."/>
            <person name="Murat F."/>
            <person name="Fuchs J."/>
            <person name="Jenkins J."/>
            <person name="Haas F.B."/>
            <person name="Piednoel M."/>
            <person name="Gundlach H."/>
            <person name="Van Bel M."/>
            <person name="Meyberg R."/>
            <person name="Vives C."/>
            <person name="Morata J."/>
            <person name="Symeonidi A."/>
            <person name="Hiss M."/>
            <person name="Muchero W."/>
            <person name="Kamisugi Y."/>
            <person name="Saleh O."/>
            <person name="Blanc G."/>
            <person name="Decker E.L."/>
            <person name="van Gessel N."/>
            <person name="Grimwood J."/>
            <person name="Hayes R.D."/>
            <person name="Graham S.W."/>
            <person name="Gunter L.E."/>
            <person name="McDaniel S.F."/>
            <person name="Hoernstein S.N.W."/>
            <person name="Larsson A."/>
            <person name="Li F.W."/>
            <person name="Perroud P.F."/>
            <person name="Phillips J."/>
            <person name="Ranjan P."/>
            <person name="Rokshar D.S."/>
            <person name="Rothfels C.J."/>
            <person name="Schneider L."/>
            <person name="Shu S."/>
            <person name="Stevenson D.W."/>
            <person name="Thummler F."/>
            <person name="Tillich M."/>
            <person name="Villarreal Aguilar J.C."/>
            <person name="Widiez T."/>
            <person name="Wong G.K."/>
            <person name="Wymore A."/>
            <person name="Zhang Y."/>
            <person name="Zimmer A.D."/>
            <person name="Quatrano R.S."/>
            <person name="Mayer K.F.X."/>
            <person name="Goodstein D."/>
            <person name="Casacuberta J.M."/>
            <person name="Vandepoele K."/>
            <person name="Reski R."/>
            <person name="Cuming A.C."/>
            <person name="Tuskan G.A."/>
            <person name="Maumus F."/>
            <person name="Salse J."/>
            <person name="Schmutz J."/>
            <person name="Rensing S.A."/>
        </authorList>
    </citation>
    <scope>NUCLEOTIDE SEQUENCE [LARGE SCALE GENOMIC DNA]</scope>
    <source>
        <strain evidence="2 3">cv. Gransden 2004</strain>
    </source>
</reference>
<accession>A0A2K1KAC0</accession>
<keyword evidence="3" id="KW-1185">Reference proteome</keyword>
<protein>
    <submittedName>
        <fullName evidence="1 2">Uncharacterized protein</fullName>
    </submittedName>
</protein>
<proteinExistence type="predicted"/>
<dbReference type="EMBL" id="ABEU02000007">
    <property type="protein sequence ID" value="PNR50723.1"/>
    <property type="molecule type" value="Genomic_DNA"/>
</dbReference>